<accession>A0AC61MR49</accession>
<dbReference type="EMBL" id="CP066744">
    <property type="protein sequence ID" value="QQK06886.1"/>
    <property type="molecule type" value="Genomic_DNA"/>
</dbReference>
<dbReference type="Proteomes" id="UP000595814">
    <property type="component" value="Chromosome"/>
</dbReference>
<reference evidence="1 2" key="1">
    <citation type="journal article" date="2022" name="Int. J. Syst. Evol. Microbiol.">
        <title>Miniphocaeibacter halophilus sp. nov., an ammonium-tolerant acetate-producing bacterium isolated from a biogas system.</title>
        <authorList>
            <person name="Schnurer A."/>
            <person name="Singh A."/>
            <person name="Bi S."/>
            <person name="Qiao W."/>
            <person name="Westerholm M."/>
        </authorList>
    </citation>
    <scope>NUCLEOTIDE SEQUENCE [LARGE SCALE GENOMIC DNA]</scope>
    <source>
        <strain evidence="1 2">AMB_01</strain>
    </source>
</reference>
<proteinExistence type="predicted"/>
<organism evidence="1 2">
    <name type="scientific">Miniphocaeibacter halophilus</name>
    <dbReference type="NCBI Taxonomy" id="2931922"/>
    <lineage>
        <taxon>Bacteria</taxon>
        <taxon>Bacillati</taxon>
        <taxon>Bacillota</taxon>
        <taxon>Tissierellia</taxon>
        <taxon>Tissierellales</taxon>
        <taxon>Peptoniphilaceae</taxon>
        <taxon>Miniphocaeibacter</taxon>
    </lineage>
</organism>
<keyword evidence="2" id="KW-1185">Reference proteome</keyword>
<name>A0AC61MR49_9FIRM</name>
<protein>
    <submittedName>
        <fullName evidence="1">C_GCAxxG_C_C family protein</fullName>
    </submittedName>
</protein>
<gene>
    <name evidence="1" type="ORF">JFY71_05925</name>
</gene>
<sequence length="98" mass="10651">MAALLGSGLNLASTCGAVTGAYLVLGLKFGENTGFTKEKMREFNEEFIKENKYFNCLDLLGHNMTIPKERQMAVDSGIKGHVCPKAVASSINILEKII</sequence>
<evidence type="ECO:0000313" key="2">
    <source>
        <dbReference type="Proteomes" id="UP000595814"/>
    </source>
</evidence>
<evidence type="ECO:0000313" key="1">
    <source>
        <dbReference type="EMBL" id="QQK06886.1"/>
    </source>
</evidence>